<keyword evidence="3 8" id="KW-0812">Transmembrane</keyword>
<gene>
    <name evidence="10" type="ORF">MUB52_21555</name>
</gene>
<organism evidence="10 11">
    <name type="scientific">Roseobacter sinensis</name>
    <dbReference type="NCBI Taxonomy" id="2931391"/>
    <lineage>
        <taxon>Bacteria</taxon>
        <taxon>Pseudomonadati</taxon>
        <taxon>Pseudomonadota</taxon>
        <taxon>Alphaproteobacteria</taxon>
        <taxon>Rhodobacterales</taxon>
        <taxon>Roseobacteraceae</taxon>
        <taxon>Roseobacter</taxon>
    </lineage>
</organism>
<keyword evidence="6 8" id="KW-0472">Membrane</keyword>
<comment type="subcellular location">
    <subcellularLocation>
        <location evidence="1">Membrane</location>
    </subcellularLocation>
</comment>
<sequence>MWEWLLAPMDAARAHDVGWHLSWHARIMVLAWGVLVPLGVLIARYFKIAPGQNWPEILDHRFWWNTHRICQYSACMLMLLGLWLILTAPALAALPGPHAMLGWTVLALALVQVLGGLLRGTKGGPTEPAEDGSLHGDHYSMTPRRLAFEYLHKGAGYLSLLLAAATILSGLWQANGPNWMWLALCLWWAGLVAAAAVLQHRGMAIDTYQAIWGPDPALPGNRRKPIGLGIRRIAPAPGSATPPDHDQASPS</sequence>
<comment type="caution">
    <text evidence="10">The sequence shown here is derived from an EMBL/GenBank/DDBJ whole genome shotgun (WGS) entry which is preliminary data.</text>
</comment>
<reference evidence="10 11" key="1">
    <citation type="submission" date="2022-04" db="EMBL/GenBank/DDBJ databases">
        <title>Roseobacter sp. WL0113 is a bacterium isolated from neritic sediment.</title>
        <authorList>
            <person name="Wang L."/>
            <person name="He W."/>
            <person name="Zhang D.-F."/>
        </authorList>
    </citation>
    <scope>NUCLEOTIDE SEQUENCE [LARGE SCALE GENOMIC DNA]</scope>
    <source>
        <strain evidence="10 11">WL0113</strain>
    </source>
</reference>
<feature type="transmembrane region" description="Helical" evidence="8">
    <location>
        <begin position="154"/>
        <end position="173"/>
    </location>
</feature>
<accession>A0ABT3BLB8</accession>
<dbReference type="SMART" id="SM00665">
    <property type="entry name" value="B561"/>
    <property type="match status" value="1"/>
</dbReference>
<dbReference type="Gene3D" id="1.20.120.1770">
    <property type="match status" value="1"/>
</dbReference>
<evidence type="ECO:0000313" key="11">
    <source>
        <dbReference type="Proteomes" id="UP001208690"/>
    </source>
</evidence>
<dbReference type="InterPro" id="IPR006593">
    <property type="entry name" value="Cyt_b561/ferric_Rdtase_TM"/>
</dbReference>
<evidence type="ECO:0000259" key="9">
    <source>
        <dbReference type="PROSITE" id="PS50939"/>
    </source>
</evidence>
<dbReference type="Proteomes" id="UP001208690">
    <property type="component" value="Unassembled WGS sequence"/>
</dbReference>
<evidence type="ECO:0000256" key="5">
    <source>
        <dbReference type="ARBA" id="ARBA00022989"/>
    </source>
</evidence>
<dbReference type="RefSeq" id="WP_263846234.1">
    <property type="nucleotide sequence ID" value="NZ_JALIEB010000025.1"/>
</dbReference>
<evidence type="ECO:0000256" key="4">
    <source>
        <dbReference type="ARBA" id="ARBA00022982"/>
    </source>
</evidence>
<evidence type="ECO:0000256" key="2">
    <source>
        <dbReference type="ARBA" id="ARBA00022448"/>
    </source>
</evidence>
<name>A0ABT3BLB8_9RHOB</name>
<proteinExistence type="predicted"/>
<feature type="region of interest" description="Disordered" evidence="7">
    <location>
        <begin position="232"/>
        <end position="251"/>
    </location>
</feature>
<feature type="transmembrane region" description="Helical" evidence="8">
    <location>
        <begin position="100"/>
        <end position="118"/>
    </location>
</feature>
<evidence type="ECO:0000256" key="8">
    <source>
        <dbReference type="SAM" id="Phobius"/>
    </source>
</evidence>
<evidence type="ECO:0000256" key="7">
    <source>
        <dbReference type="SAM" id="MobiDB-lite"/>
    </source>
</evidence>
<evidence type="ECO:0000256" key="1">
    <source>
        <dbReference type="ARBA" id="ARBA00004370"/>
    </source>
</evidence>
<dbReference type="EMBL" id="JALIEB010000025">
    <property type="protein sequence ID" value="MCV3274028.1"/>
    <property type="molecule type" value="Genomic_DNA"/>
</dbReference>
<protein>
    <submittedName>
        <fullName evidence="10">Cytochrome b561 domain-containing protein</fullName>
    </submittedName>
</protein>
<feature type="transmembrane region" description="Helical" evidence="8">
    <location>
        <begin position="179"/>
        <end position="198"/>
    </location>
</feature>
<keyword evidence="4" id="KW-0249">Electron transport</keyword>
<dbReference type="InterPro" id="IPR045879">
    <property type="entry name" value="B561A"/>
</dbReference>
<dbReference type="PANTHER" id="PTHR47281">
    <property type="entry name" value="OS09G0557700 PROTEIN"/>
    <property type="match status" value="1"/>
</dbReference>
<dbReference type="CDD" id="cd08760">
    <property type="entry name" value="Cyt_b561_FRRS1_like"/>
    <property type="match status" value="1"/>
</dbReference>
<evidence type="ECO:0000313" key="10">
    <source>
        <dbReference type="EMBL" id="MCV3274028.1"/>
    </source>
</evidence>
<feature type="domain" description="Cytochrome b561" evidence="9">
    <location>
        <begin position="1"/>
        <end position="208"/>
    </location>
</feature>
<keyword evidence="5 8" id="KW-1133">Transmembrane helix</keyword>
<feature type="transmembrane region" description="Helical" evidence="8">
    <location>
        <begin position="69"/>
        <end position="94"/>
    </location>
</feature>
<keyword evidence="2" id="KW-0813">Transport</keyword>
<evidence type="ECO:0000256" key="3">
    <source>
        <dbReference type="ARBA" id="ARBA00022692"/>
    </source>
</evidence>
<keyword evidence="11" id="KW-1185">Reference proteome</keyword>
<dbReference type="PROSITE" id="PS50939">
    <property type="entry name" value="CYTOCHROME_B561"/>
    <property type="match status" value="1"/>
</dbReference>
<dbReference type="PANTHER" id="PTHR47281:SF1">
    <property type="entry name" value="OS09G0557700 PROTEIN"/>
    <property type="match status" value="1"/>
</dbReference>
<feature type="transmembrane region" description="Helical" evidence="8">
    <location>
        <begin position="27"/>
        <end position="48"/>
    </location>
</feature>
<evidence type="ECO:0000256" key="6">
    <source>
        <dbReference type="ARBA" id="ARBA00023136"/>
    </source>
</evidence>